<evidence type="ECO:0000313" key="3">
    <source>
        <dbReference type="Proteomes" id="UP001059836"/>
    </source>
</evidence>
<dbReference type="InterPro" id="IPR024079">
    <property type="entry name" value="MetalloPept_cat_dom_sf"/>
</dbReference>
<evidence type="ECO:0000313" key="2">
    <source>
        <dbReference type="EMBL" id="QHN34533.1"/>
    </source>
</evidence>
<evidence type="ECO:0000259" key="1">
    <source>
        <dbReference type="Pfam" id="PF01400"/>
    </source>
</evidence>
<dbReference type="Proteomes" id="UP001059836">
    <property type="component" value="Chromosome"/>
</dbReference>
<dbReference type="SUPFAM" id="SSF55486">
    <property type="entry name" value="Metalloproteases ('zincins'), catalytic domain"/>
    <property type="match status" value="1"/>
</dbReference>
<name>A0ABX6IF90_9ACTN</name>
<dbReference type="EMBL" id="CP045809">
    <property type="protein sequence ID" value="QHN34533.1"/>
    <property type="molecule type" value="Genomic_DNA"/>
</dbReference>
<keyword evidence="3" id="KW-1185">Reference proteome</keyword>
<proteinExistence type="predicted"/>
<reference evidence="2" key="1">
    <citation type="journal article" date="2021" name="Nat. Microbiol.">
        <title>Cocultivation of an ultrasmall environmental parasitic bacterium with lytic ability against bacteria associated with wastewater foams.</title>
        <authorList>
            <person name="Batinovic S."/>
            <person name="Rose J.J.A."/>
            <person name="Ratcliffe J."/>
            <person name="Seviour R.J."/>
            <person name="Petrovski S."/>
        </authorList>
    </citation>
    <scope>NUCLEOTIDE SEQUENCE</scope>
    <source>
        <strain evidence="2">CON9</strain>
    </source>
</reference>
<dbReference type="InterPro" id="IPR001506">
    <property type="entry name" value="Peptidase_M12A"/>
</dbReference>
<organism evidence="2 3">
    <name type="scientific">Gordonia pseudamarae</name>
    <dbReference type="NCBI Taxonomy" id="2831662"/>
    <lineage>
        <taxon>Bacteria</taxon>
        <taxon>Bacillati</taxon>
        <taxon>Actinomycetota</taxon>
        <taxon>Actinomycetes</taxon>
        <taxon>Mycobacteriales</taxon>
        <taxon>Gordoniaceae</taxon>
        <taxon>Gordonia</taxon>
    </lineage>
</organism>
<dbReference type="Pfam" id="PF01400">
    <property type="entry name" value="Astacin"/>
    <property type="match status" value="1"/>
</dbReference>
<gene>
    <name evidence="2" type="ORF">GII31_06080</name>
</gene>
<protein>
    <submittedName>
        <fullName evidence="2">Peptidase M12</fullName>
    </submittedName>
</protein>
<dbReference type="Gene3D" id="3.40.390.10">
    <property type="entry name" value="Collagenase (Catalytic Domain)"/>
    <property type="match status" value="1"/>
</dbReference>
<dbReference type="RefSeq" id="WP_213247739.1">
    <property type="nucleotide sequence ID" value="NZ_CP045806.1"/>
</dbReference>
<sequence>MSTIPLEDALEEIKRIAFSALHENPEINGVPVDTPAGEQFPGCSVKRLPTRLQQQAAEVSTRINPANAPLREFVAVGDLAPDSPLALTLTTAKYWGPAPRVLSVSFTESTPADLRARIVSHLNAWSLWTSISFAETAGSGDVRISRDGGGHWSYLGTDITLIPRNRPTMSLQSFTMTTPESEFRRVVRHEAGHTLGFPHEHMRRELVQRIDPAKAYPYFLATQGWSTAMVDQQVLTPLDDATIYGTTPDQDSIMCYQLPGAITYDGQPIRGGTDINAVDYAMAAVIYPKPLFPPHGGSVEITADWDPADDVSLPA</sequence>
<feature type="domain" description="Peptidase M12A" evidence="1">
    <location>
        <begin position="105"/>
        <end position="257"/>
    </location>
</feature>
<accession>A0ABX6IF90</accession>